<proteinExistence type="predicted"/>
<protein>
    <submittedName>
        <fullName evidence="1">Uncharacterized protein</fullName>
    </submittedName>
</protein>
<evidence type="ECO:0000313" key="2">
    <source>
        <dbReference type="Proteomes" id="UP001055286"/>
    </source>
</evidence>
<gene>
    <name evidence="1" type="ORF">MPEAHAMD_5801</name>
</gene>
<dbReference type="Proteomes" id="UP001055286">
    <property type="component" value="Unassembled WGS sequence"/>
</dbReference>
<dbReference type="AlphaFoldDB" id="A0AA37M8A2"/>
<keyword evidence="2" id="KW-1185">Reference proteome</keyword>
<comment type="caution">
    <text evidence="1">The sequence shown here is derived from an EMBL/GenBank/DDBJ whole genome shotgun (WGS) entry which is preliminary data.</text>
</comment>
<reference evidence="1" key="1">
    <citation type="journal article" date="2016" name="Front. Microbiol.">
        <title>Genome Sequence of the Piezophilic, Mesophilic Sulfate-Reducing Bacterium Desulfovibrio indicus J2T.</title>
        <authorList>
            <person name="Cao J."/>
            <person name="Maignien L."/>
            <person name="Shao Z."/>
            <person name="Alain K."/>
            <person name="Jebbar M."/>
        </authorList>
    </citation>
    <scope>NUCLEOTIDE SEQUENCE</scope>
    <source>
        <strain evidence="1">JCM 32048</strain>
    </source>
</reference>
<dbReference type="EMBL" id="BPQJ01000043">
    <property type="protein sequence ID" value="GJD65606.1"/>
    <property type="molecule type" value="Genomic_DNA"/>
</dbReference>
<evidence type="ECO:0000313" key="1">
    <source>
        <dbReference type="EMBL" id="GJD65606.1"/>
    </source>
</evidence>
<reference evidence="1" key="2">
    <citation type="submission" date="2021-08" db="EMBL/GenBank/DDBJ databases">
        <authorList>
            <person name="Tani A."/>
            <person name="Ola A."/>
            <person name="Ogura Y."/>
            <person name="Katsura K."/>
            <person name="Hayashi T."/>
        </authorList>
    </citation>
    <scope>NUCLEOTIDE SEQUENCE</scope>
    <source>
        <strain evidence="1">JCM 32048</strain>
    </source>
</reference>
<name>A0AA37M8A2_9HYPH</name>
<sequence>MPAAVKTRTLVERSRYLAWNALTVLVFLILTAYVARAEEVVLTAIAG</sequence>
<accession>A0AA37M8A2</accession>
<dbReference type="RefSeq" id="WP_165795524.1">
    <property type="nucleotide sequence ID" value="NZ_BPQJ01000043.1"/>
</dbReference>
<organism evidence="1 2">
    <name type="scientific">Methylobacterium frigidaeris</name>
    <dbReference type="NCBI Taxonomy" id="2038277"/>
    <lineage>
        <taxon>Bacteria</taxon>
        <taxon>Pseudomonadati</taxon>
        <taxon>Pseudomonadota</taxon>
        <taxon>Alphaproteobacteria</taxon>
        <taxon>Hyphomicrobiales</taxon>
        <taxon>Methylobacteriaceae</taxon>
        <taxon>Methylobacterium</taxon>
    </lineage>
</organism>